<evidence type="ECO:0000256" key="3">
    <source>
        <dbReference type="ARBA" id="ARBA00022827"/>
    </source>
</evidence>
<accession>A0AAD7NLH9</accession>
<keyword evidence="7" id="KW-1185">Reference proteome</keyword>
<dbReference type="InterPro" id="IPR050416">
    <property type="entry name" value="FAD-linked_Oxidoreductase"/>
</dbReference>
<reference evidence="6" key="1">
    <citation type="submission" date="2023-03" db="EMBL/GenBank/DDBJ databases">
        <title>Massive genome expansion in bonnet fungi (Mycena s.s.) driven by repeated elements and novel gene families across ecological guilds.</title>
        <authorList>
            <consortium name="Lawrence Berkeley National Laboratory"/>
            <person name="Harder C.B."/>
            <person name="Miyauchi S."/>
            <person name="Viragh M."/>
            <person name="Kuo A."/>
            <person name="Thoen E."/>
            <person name="Andreopoulos B."/>
            <person name="Lu D."/>
            <person name="Skrede I."/>
            <person name="Drula E."/>
            <person name="Henrissat B."/>
            <person name="Morin E."/>
            <person name="Kohler A."/>
            <person name="Barry K."/>
            <person name="LaButti K."/>
            <person name="Morin E."/>
            <person name="Salamov A."/>
            <person name="Lipzen A."/>
            <person name="Mereny Z."/>
            <person name="Hegedus B."/>
            <person name="Baldrian P."/>
            <person name="Stursova M."/>
            <person name="Weitz H."/>
            <person name="Taylor A."/>
            <person name="Grigoriev I.V."/>
            <person name="Nagy L.G."/>
            <person name="Martin F."/>
            <person name="Kauserud H."/>
        </authorList>
    </citation>
    <scope>NUCLEOTIDE SEQUENCE</scope>
    <source>
        <strain evidence="6">CBHHK188m</strain>
    </source>
</reference>
<evidence type="ECO:0000313" key="7">
    <source>
        <dbReference type="Proteomes" id="UP001215280"/>
    </source>
</evidence>
<protein>
    <submittedName>
        <fullName evidence="6">FAD-binding oxidoreductase</fullName>
    </submittedName>
</protein>
<evidence type="ECO:0000256" key="4">
    <source>
        <dbReference type="ARBA" id="ARBA00023002"/>
    </source>
</evidence>
<dbReference type="Proteomes" id="UP001215280">
    <property type="component" value="Unassembled WGS sequence"/>
</dbReference>
<organism evidence="6 7">
    <name type="scientific">Mycena maculata</name>
    <dbReference type="NCBI Taxonomy" id="230809"/>
    <lineage>
        <taxon>Eukaryota</taxon>
        <taxon>Fungi</taxon>
        <taxon>Dikarya</taxon>
        <taxon>Basidiomycota</taxon>
        <taxon>Agaricomycotina</taxon>
        <taxon>Agaricomycetes</taxon>
        <taxon>Agaricomycetidae</taxon>
        <taxon>Agaricales</taxon>
        <taxon>Marasmiineae</taxon>
        <taxon>Mycenaceae</taxon>
        <taxon>Mycena</taxon>
    </lineage>
</organism>
<dbReference type="Pfam" id="PF01565">
    <property type="entry name" value="FAD_binding_4"/>
    <property type="match status" value="1"/>
</dbReference>
<dbReference type="InterPro" id="IPR036318">
    <property type="entry name" value="FAD-bd_PCMH-like_sf"/>
</dbReference>
<gene>
    <name evidence="6" type="ORF">DFH07DRAFT_1014550</name>
</gene>
<keyword evidence="4" id="KW-0560">Oxidoreductase</keyword>
<feature type="domain" description="FAD-binding PCMH-type" evidence="5">
    <location>
        <begin position="48"/>
        <end position="219"/>
    </location>
</feature>
<evidence type="ECO:0000256" key="1">
    <source>
        <dbReference type="ARBA" id="ARBA00005466"/>
    </source>
</evidence>
<comment type="similarity">
    <text evidence="1">Belongs to the oxygen-dependent FAD-linked oxidoreductase family.</text>
</comment>
<evidence type="ECO:0000259" key="5">
    <source>
        <dbReference type="PROSITE" id="PS51387"/>
    </source>
</evidence>
<dbReference type="AlphaFoldDB" id="A0AAD7NLH9"/>
<dbReference type="SUPFAM" id="SSF56176">
    <property type="entry name" value="FAD-binding/transporter-associated domain-like"/>
    <property type="match status" value="1"/>
</dbReference>
<dbReference type="Gene3D" id="3.30.465.10">
    <property type="match status" value="1"/>
</dbReference>
<sequence>VSAQNASARAFGVSGACSKLAELYDDAVLYNSSADYTTQNIDYWDIRCDLAPTCIFLPTTADEVASAVGIFSSYQAPFAVRGGGHMNFPDSNDINDGVLLALNNLNNITVNANESTLTVGPGNRWDEVYTALEPYGLYMIGGRLKTIGVPGLTLIGGFHYFINKYGFAMDGVVQYDVVLGNGTQVVANNATNRDLFWALKGGANNFGVVTRFTFQAYAIPLISTTILEFNTSSVKAYVQATVDFLDNNPPDLGAGAVFTIQYNQTTKVTTPSILGVQQGTESPPSRFANFTAIGPTVQIDNVTTPPVWHNQLDSPFQEFRVQFAHKIMHPNAARIYAIYQAWIKAIDEVADVEALQSTFVLNTIPKTAAAVSKNNGVGNVWSLDDTQSLIIWQLSNNWANAADDGRITNWAINFIDSQHKINQELGLASEFLYMGDAGEFQKPFLGFPAANVHRLREIRAAYDPQGVFIHLNTGGFKL</sequence>
<dbReference type="GO" id="GO:0071949">
    <property type="term" value="F:FAD binding"/>
    <property type="evidence" value="ECO:0007669"/>
    <property type="project" value="InterPro"/>
</dbReference>
<keyword evidence="3" id="KW-0274">FAD</keyword>
<dbReference type="InterPro" id="IPR006094">
    <property type="entry name" value="Oxid_FAD_bind_N"/>
</dbReference>
<proteinExistence type="inferred from homology"/>
<comment type="caution">
    <text evidence="6">The sequence shown here is derived from an EMBL/GenBank/DDBJ whole genome shotgun (WGS) entry which is preliminary data.</text>
</comment>
<name>A0AAD7NLH9_9AGAR</name>
<dbReference type="InterPro" id="IPR016169">
    <property type="entry name" value="FAD-bd_PCMH_sub2"/>
</dbReference>
<dbReference type="EMBL" id="JARJLG010000034">
    <property type="protein sequence ID" value="KAJ7765941.1"/>
    <property type="molecule type" value="Genomic_DNA"/>
</dbReference>
<evidence type="ECO:0000256" key="2">
    <source>
        <dbReference type="ARBA" id="ARBA00022630"/>
    </source>
</evidence>
<dbReference type="GO" id="GO:0016491">
    <property type="term" value="F:oxidoreductase activity"/>
    <property type="evidence" value="ECO:0007669"/>
    <property type="project" value="UniProtKB-KW"/>
</dbReference>
<feature type="non-terminal residue" evidence="6">
    <location>
        <position position="1"/>
    </location>
</feature>
<feature type="non-terminal residue" evidence="6">
    <location>
        <position position="478"/>
    </location>
</feature>
<dbReference type="PANTHER" id="PTHR42973:SF53">
    <property type="entry name" value="FAD-BINDING PCMH-TYPE DOMAIN-CONTAINING PROTEIN-RELATED"/>
    <property type="match status" value="1"/>
</dbReference>
<dbReference type="InterPro" id="IPR016166">
    <property type="entry name" value="FAD-bd_PCMH"/>
</dbReference>
<evidence type="ECO:0000313" key="6">
    <source>
        <dbReference type="EMBL" id="KAJ7765941.1"/>
    </source>
</evidence>
<keyword evidence="2" id="KW-0285">Flavoprotein</keyword>
<dbReference type="PROSITE" id="PS51387">
    <property type="entry name" value="FAD_PCMH"/>
    <property type="match status" value="1"/>
</dbReference>
<dbReference type="PANTHER" id="PTHR42973">
    <property type="entry name" value="BINDING OXIDOREDUCTASE, PUTATIVE (AFU_ORTHOLOGUE AFUA_1G17690)-RELATED"/>
    <property type="match status" value="1"/>
</dbReference>